<organism evidence="2 3">
    <name type="scientific">Pedobacter nyackensis</name>
    <dbReference type="NCBI Taxonomy" id="475255"/>
    <lineage>
        <taxon>Bacteria</taxon>
        <taxon>Pseudomonadati</taxon>
        <taxon>Bacteroidota</taxon>
        <taxon>Sphingobacteriia</taxon>
        <taxon>Sphingobacteriales</taxon>
        <taxon>Sphingobacteriaceae</taxon>
        <taxon>Pedobacter</taxon>
    </lineage>
</organism>
<proteinExistence type="predicted"/>
<feature type="domain" description="DUF5017" evidence="1">
    <location>
        <begin position="17"/>
        <end position="202"/>
    </location>
</feature>
<name>A0A1W2EX47_9SPHI</name>
<dbReference type="AlphaFoldDB" id="A0A1W2EX47"/>
<evidence type="ECO:0000313" key="3">
    <source>
        <dbReference type="Proteomes" id="UP000192678"/>
    </source>
</evidence>
<protein>
    <recommendedName>
        <fullName evidence="1">DUF5017 domain-containing protein</fullName>
    </recommendedName>
</protein>
<reference evidence="2 3" key="1">
    <citation type="submission" date="2017-04" db="EMBL/GenBank/DDBJ databases">
        <authorList>
            <person name="Afonso C.L."/>
            <person name="Miller P.J."/>
            <person name="Scott M.A."/>
            <person name="Spackman E."/>
            <person name="Goraichik I."/>
            <person name="Dimitrov K.M."/>
            <person name="Suarez D.L."/>
            <person name="Swayne D.E."/>
        </authorList>
    </citation>
    <scope>NUCLEOTIDE SEQUENCE [LARGE SCALE GENOMIC DNA]</scope>
    <source>
        <strain evidence="2 3">DSM 19625</strain>
    </source>
</reference>
<dbReference type="RefSeq" id="WP_084291679.1">
    <property type="nucleotide sequence ID" value="NZ_FWYB01000017.1"/>
</dbReference>
<dbReference type="PROSITE" id="PS51257">
    <property type="entry name" value="PROKAR_LIPOPROTEIN"/>
    <property type="match status" value="1"/>
</dbReference>
<dbReference type="OrthoDB" id="1082472at2"/>
<dbReference type="STRING" id="475255.SAMN04488101_11761"/>
<sequence>MKLKYYSILLALIALGSCSKEIEIDKGIEDFKVKTTSLTYKVNDDVNFEFEGNANLVTFFSGETFNQYDFKEGRIVETNGLDLGFTSANPVLTGGQSNQLSVMASTDFNGDYNSFSSVQQATWTDISSRFVYGTSATFVASGTKSIADLIAAGKPLYIAYKYITRPQLISGPARSWLVQGFSITSNTSVGTLTLTDMNNAGFRIVDQNAETAPAKSSVSISRVTLNGNEFTLENDPQTENWAISKPIYTGLIDNGPDRPVSIKGTADAPLKKYTYNYSKKGVYQVYFIATNVNVYQKEDVVRKLEITITD</sequence>
<dbReference type="InterPro" id="IPR032185">
    <property type="entry name" value="DUF5017"/>
</dbReference>
<keyword evidence="3" id="KW-1185">Reference proteome</keyword>
<accession>A0A1W2EX47</accession>
<dbReference type="EMBL" id="FWYB01000017">
    <property type="protein sequence ID" value="SMD14283.1"/>
    <property type="molecule type" value="Genomic_DNA"/>
</dbReference>
<dbReference type="Proteomes" id="UP000192678">
    <property type="component" value="Unassembled WGS sequence"/>
</dbReference>
<gene>
    <name evidence="2" type="ORF">SAMN04488101_11761</name>
</gene>
<dbReference type="Pfam" id="PF16409">
    <property type="entry name" value="DUF5017"/>
    <property type="match status" value="1"/>
</dbReference>
<evidence type="ECO:0000259" key="1">
    <source>
        <dbReference type="Pfam" id="PF16409"/>
    </source>
</evidence>
<evidence type="ECO:0000313" key="2">
    <source>
        <dbReference type="EMBL" id="SMD14283.1"/>
    </source>
</evidence>